<keyword evidence="11" id="KW-1185">Reference proteome</keyword>
<dbReference type="InterPro" id="IPR030395">
    <property type="entry name" value="GP_PDE_dom"/>
</dbReference>
<evidence type="ECO:0000313" key="11">
    <source>
        <dbReference type="Proteomes" id="UP000264820"/>
    </source>
</evidence>
<evidence type="ECO:0000256" key="7">
    <source>
        <dbReference type="ARBA" id="ARBA00023180"/>
    </source>
</evidence>
<evidence type="ECO:0000256" key="1">
    <source>
        <dbReference type="ARBA" id="ARBA00004141"/>
    </source>
</evidence>
<evidence type="ECO:0000256" key="6">
    <source>
        <dbReference type="ARBA" id="ARBA00023136"/>
    </source>
</evidence>
<accession>A0A3Q3DB03</accession>
<dbReference type="PANTHER" id="PTHR23344:SF13">
    <property type="entry name" value="GLYCEROPHOSPHODIESTER PHOSPHODIESTERASE DOMAIN-CONTAINING PROTEIN 4"/>
    <property type="match status" value="1"/>
</dbReference>
<evidence type="ECO:0000259" key="9">
    <source>
        <dbReference type="PROSITE" id="PS51704"/>
    </source>
</evidence>
<organism evidence="10 11">
    <name type="scientific">Hippocampus comes</name>
    <name type="common">Tiger tail seahorse</name>
    <dbReference type="NCBI Taxonomy" id="109280"/>
    <lineage>
        <taxon>Eukaryota</taxon>
        <taxon>Metazoa</taxon>
        <taxon>Chordata</taxon>
        <taxon>Craniata</taxon>
        <taxon>Vertebrata</taxon>
        <taxon>Euteleostomi</taxon>
        <taxon>Actinopterygii</taxon>
        <taxon>Neopterygii</taxon>
        <taxon>Teleostei</taxon>
        <taxon>Neoteleostei</taxon>
        <taxon>Acanthomorphata</taxon>
        <taxon>Syngnathiaria</taxon>
        <taxon>Syngnathiformes</taxon>
        <taxon>Syngnathoidei</taxon>
        <taxon>Syngnathidae</taxon>
        <taxon>Hippocampus</taxon>
    </lineage>
</organism>
<evidence type="ECO:0000256" key="3">
    <source>
        <dbReference type="ARBA" id="ARBA00022692"/>
    </source>
</evidence>
<feature type="domain" description="GP-PDE" evidence="9">
    <location>
        <begin position="216"/>
        <end position="470"/>
    </location>
</feature>
<keyword evidence="3 8" id="KW-0812">Transmembrane</keyword>
<dbReference type="PROSITE" id="PS51704">
    <property type="entry name" value="GP_PDE"/>
    <property type="match status" value="1"/>
</dbReference>
<comment type="subcellular location">
    <subcellularLocation>
        <location evidence="1">Membrane</location>
        <topology evidence="1">Multi-pass membrane protein</topology>
    </subcellularLocation>
</comment>
<reference evidence="10" key="1">
    <citation type="submission" date="2025-08" db="UniProtKB">
        <authorList>
            <consortium name="Ensembl"/>
        </authorList>
    </citation>
    <scope>IDENTIFICATION</scope>
</reference>
<dbReference type="Proteomes" id="UP000264820">
    <property type="component" value="Unplaced"/>
</dbReference>
<evidence type="ECO:0000256" key="4">
    <source>
        <dbReference type="ARBA" id="ARBA00022801"/>
    </source>
</evidence>
<keyword evidence="4" id="KW-0378">Hydrolase</keyword>
<reference evidence="10" key="2">
    <citation type="submission" date="2025-09" db="UniProtKB">
        <authorList>
            <consortium name="Ensembl"/>
        </authorList>
    </citation>
    <scope>IDENTIFICATION</scope>
</reference>
<dbReference type="GO" id="GO:0016020">
    <property type="term" value="C:membrane"/>
    <property type="evidence" value="ECO:0007669"/>
    <property type="project" value="UniProtKB-SubCell"/>
</dbReference>
<evidence type="ECO:0000256" key="5">
    <source>
        <dbReference type="ARBA" id="ARBA00022989"/>
    </source>
</evidence>
<dbReference type="Gene3D" id="3.20.20.190">
    <property type="entry name" value="Phosphatidylinositol (PI) phosphodiesterase"/>
    <property type="match status" value="1"/>
</dbReference>
<feature type="transmembrane region" description="Helical" evidence="8">
    <location>
        <begin position="154"/>
        <end position="174"/>
    </location>
</feature>
<comment type="similarity">
    <text evidence="2">Belongs to the glycerophosphoryl diester phosphodiesterase family.</text>
</comment>
<name>A0A3Q3DB03_HIPCM</name>
<dbReference type="OMA" id="CRWRRYE"/>
<dbReference type="SUPFAM" id="SSF51695">
    <property type="entry name" value="PLC-like phosphodiesterases"/>
    <property type="match status" value="1"/>
</dbReference>
<sequence length="503" mass="57103">HRPLTSCLLGLYSCRWRRKHGSLARPGDCCCSKSEGASFGVLAAAFCLTLLFLYFWTQAKNDYNDFDRFNYGNLGFWWAWSLVLLVIAALFFSYVAGLMLLAVCLLSQGQSLSLHWSHKIVVMLSLMFAIAAIAVMSDLWALEWITVRLSFQVTAPYLHVGGVSLMTALAWPVALHFFRRYLILVVYLSILLALYLVPLGMYSPCIRNRGTLGPPPKLFGHRGAPMMAPENTAMAFEKAVEAGCDGLETDVIISYDGVPFLMHDRSLRRTTNVDEVFPNHGDKMSDMYTWPELRRLNAGAWFLSQTDPYGTVGSLGAEDRQRAGEQPVCTLLEFLEVAARYDKLVIFDLYRPPREHPYSNLWIQRTLDVIRNESTIKPSQVLWLNPEFRELVQEQEEDFQQTSGTVDSIERLQSQHINRLNLHYTSMHYAAANITTNLYVISEAWIYSVAWCTGAHSVTTNAPHILKAMKQPLFLMTPDEYKTMWLVTDVLSLLLVASIFTLH</sequence>
<feature type="transmembrane region" description="Helical" evidence="8">
    <location>
        <begin position="120"/>
        <end position="142"/>
    </location>
</feature>
<dbReference type="AlphaFoldDB" id="A0A3Q3DB03"/>
<dbReference type="GeneTree" id="ENSGT00940000156251"/>
<protein>
    <submittedName>
        <fullName evidence="10">Glycerophosphodiester phosphodiesterase domain-containing protein 5-like</fullName>
    </submittedName>
</protein>
<keyword evidence="6 8" id="KW-0472">Membrane</keyword>
<dbReference type="PANTHER" id="PTHR23344">
    <property type="entry name" value="GLYCEROPHOSPHORYL DIESTER PHOSPHODIESTERASE"/>
    <property type="match status" value="1"/>
</dbReference>
<dbReference type="GO" id="GO:0006629">
    <property type="term" value="P:lipid metabolic process"/>
    <property type="evidence" value="ECO:0007669"/>
    <property type="project" value="InterPro"/>
</dbReference>
<proteinExistence type="inferred from homology"/>
<dbReference type="STRING" id="109280.ENSHCOP00000007544"/>
<dbReference type="Pfam" id="PF03009">
    <property type="entry name" value="GDPD"/>
    <property type="match status" value="1"/>
</dbReference>
<feature type="transmembrane region" description="Helical" evidence="8">
    <location>
        <begin position="39"/>
        <end position="57"/>
    </location>
</feature>
<evidence type="ECO:0000313" key="10">
    <source>
        <dbReference type="Ensembl" id="ENSHCOP00000007544.1"/>
    </source>
</evidence>
<dbReference type="Ensembl" id="ENSHCOT00000001815.1">
    <property type="protein sequence ID" value="ENSHCOP00000007544.1"/>
    <property type="gene ID" value="ENSHCOG00000009612.1"/>
</dbReference>
<feature type="transmembrane region" description="Helical" evidence="8">
    <location>
        <begin position="181"/>
        <end position="202"/>
    </location>
</feature>
<evidence type="ECO:0000256" key="2">
    <source>
        <dbReference type="ARBA" id="ARBA00007277"/>
    </source>
</evidence>
<keyword evidence="5 8" id="KW-1133">Transmembrane helix</keyword>
<keyword evidence="7" id="KW-0325">Glycoprotein</keyword>
<feature type="transmembrane region" description="Helical" evidence="8">
    <location>
        <begin position="77"/>
        <end position="108"/>
    </location>
</feature>
<dbReference type="GO" id="GO:0008889">
    <property type="term" value="F:glycerophosphodiester phosphodiesterase activity"/>
    <property type="evidence" value="ECO:0007669"/>
    <property type="project" value="TreeGrafter"/>
</dbReference>
<evidence type="ECO:0000256" key="8">
    <source>
        <dbReference type="SAM" id="Phobius"/>
    </source>
</evidence>
<dbReference type="InterPro" id="IPR017946">
    <property type="entry name" value="PLC-like_Pdiesterase_TIM-brl"/>
</dbReference>